<dbReference type="Pfam" id="PF01420">
    <property type="entry name" value="Methylase_S"/>
    <property type="match status" value="1"/>
</dbReference>
<keyword evidence="6" id="KW-0540">Nuclease</keyword>
<dbReference type="AlphaFoldDB" id="A0AAW5YZ44"/>
<dbReference type="GO" id="GO:0009307">
    <property type="term" value="P:DNA restriction-modification system"/>
    <property type="evidence" value="ECO:0007669"/>
    <property type="project" value="UniProtKB-KW"/>
</dbReference>
<organism evidence="6 7">
    <name type="scientific">Lactobacillus delbrueckii</name>
    <dbReference type="NCBI Taxonomy" id="1584"/>
    <lineage>
        <taxon>Bacteria</taxon>
        <taxon>Bacillati</taxon>
        <taxon>Bacillota</taxon>
        <taxon>Bacilli</taxon>
        <taxon>Lactobacillales</taxon>
        <taxon>Lactobacillaceae</taxon>
        <taxon>Lactobacillus</taxon>
    </lineage>
</organism>
<dbReference type="Gene3D" id="3.90.220.20">
    <property type="entry name" value="DNA methylase specificity domains"/>
    <property type="match status" value="2"/>
</dbReference>
<dbReference type="RefSeq" id="WP_271024774.1">
    <property type="nucleotide sequence ID" value="NZ_JAQIEY010000027.1"/>
</dbReference>
<name>A0AAW5YZ44_9LACO</name>
<comment type="similarity">
    <text evidence="1">Belongs to the type-I restriction system S methylase family.</text>
</comment>
<dbReference type="InterPro" id="IPR044946">
    <property type="entry name" value="Restrct_endonuc_typeI_TRD_sf"/>
</dbReference>
<dbReference type="PANTHER" id="PTHR43140">
    <property type="entry name" value="TYPE-1 RESTRICTION ENZYME ECOKI SPECIFICITY PROTEIN"/>
    <property type="match status" value="1"/>
</dbReference>
<proteinExistence type="inferred from homology"/>
<dbReference type="Proteomes" id="UP001210502">
    <property type="component" value="Unassembled WGS sequence"/>
</dbReference>
<protein>
    <submittedName>
        <fullName evidence="6">Restriction endonuclease subunit S</fullName>
        <ecNumber evidence="6">3.1.21.-</ecNumber>
    </submittedName>
</protein>
<evidence type="ECO:0000313" key="7">
    <source>
        <dbReference type="Proteomes" id="UP001210502"/>
    </source>
</evidence>
<evidence type="ECO:0000256" key="1">
    <source>
        <dbReference type="ARBA" id="ARBA00010923"/>
    </source>
</evidence>
<evidence type="ECO:0000256" key="3">
    <source>
        <dbReference type="ARBA" id="ARBA00023125"/>
    </source>
</evidence>
<evidence type="ECO:0000256" key="4">
    <source>
        <dbReference type="ARBA" id="ARBA00038652"/>
    </source>
</evidence>
<comment type="subunit">
    <text evidence="4">The methyltransferase is composed of M and S polypeptides.</text>
</comment>
<dbReference type="InterPro" id="IPR051212">
    <property type="entry name" value="Type-I_RE_S_subunit"/>
</dbReference>
<dbReference type="EC" id="3.1.21.-" evidence="6"/>
<keyword evidence="2" id="KW-0680">Restriction system</keyword>
<keyword evidence="6" id="KW-0378">Hydrolase</keyword>
<dbReference type="Gene3D" id="1.10.287.1120">
    <property type="entry name" value="Bipartite methylase S protein"/>
    <property type="match status" value="1"/>
</dbReference>
<dbReference type="GO" id="GO:0004519">
    <property type="term" value="F:endonuclease activity"/>
    <property type="evidence" value="ECO:0007669"/>
    <property type="project" value="UniProtKB-KW"/>
</dbReference>
<dbReference type="GO" id="GO:0016787">
    <property type="term" value="F:hydrolase activity"/>
    <property type="evidence" value="ECO:0007669"/>
    <property type="project" value="UniProtKB-KW"/>
</dbReference>
<evidence type="ECO:0000313" key="6">
    <source>
        <dbReference type="EMBL" id="MDA3768362.1"/>
    </source>
</evidence>
<dbReference type="InterPro" id="IPR000055">
    <property type="entry name" value="Restrct_endonuc_typeI_TRD"/>
</dbReference>
<dbReference type="EMBL" id="JAQIEY010000027">
    <property type="protein sequence ID" value="MDA3768362.1"/>
    <property type="molecule type" value="Genomic_DNA"/>
</dbReference>
<dbReference type="GO" id="GO:0003677">
    <property type="term" value="F:DNA binding"/>
    <property type="evidence" value="ECO:0007669"/>
    <property type="project" value="UniProtKB-KW"/>
</dbReference>
<reference evidence="6" key="1">
    <citation type="submission" date="2023-01" db="EMBL/GenBank/DDBJ databases">
        <title>Sequencing of the bacterial strains from artisanal fermented milk Matsoni.</title>
        <authorList>
            <person name="Rozman V."/>
            <person name="Accetto T."/>
            <person name="Bogovic Matijasic B."/>
        </authorList>
    </citation>
    <scope>NUCLEOTIDE SEQUENCE</scope>
    <source>
        <strain evidence="6">Lbl333</strain>
    </source>
</reference>
<evidence type="ECO:0000256" key="2">
    <source>
        <dbReference type="ARBA" id="ARBA00022747"/>
    </source>
</evidence>
<comment type="caution">
    <text evidence="6">The sequence shown here is derived from an EMBL/GenBank/DDBJ whole genome shotgun (WGS) entry which is preliminary data.</text>
</comment>
<gene>
    <name evidence="6" type="ORF">PF586_07895</name>
</gene>
<dbReference type="CDD" id="cd17260">
    <property type="entry name" value="RMtype1_S_EcoEI-TRD1-CR1_like"/>
    <property type="match status" value="1"/>
</dbReference>
<feature type="domain" description="Type I restriction modification DNA specificity" evidence="5">
    <location>
        <begin position="223"/>
        <end position="406"/>
    </location>
</feature>
<sequence>MIEYTDVINTDVVWLPQIPAHWQLQKIGALFTERKTKVSDKDYAPLSVTKKGILPQLEHAAKSIDSDNRKLVKAGDFVINSRSDRKGSCGVSKFDGSVSLINLVLTPRSGLNNDYVHYLLRNYKFSEEYYRNGRGIVADLWTTRYSEMRTILLPVPPRAEQDQIVRFLDWKVSEINKLIGIRRKEIRELRNLKSSVINTAITKGINPNAAMKKNDIYYLPEVPDAWKVTKLKRICKVGASINEQLKNHSEQDAVVFLPMENISEEGVIDCSIKQPIAKVKTGFSSFAKDDVIVAKITPCFENGKGACLDKLESDIGYGTTELFNLRAGDDVLPEYLYFITMTQLFRTLGEGQMTGSAGQKRVPADFIRNFTIGLPSIEEQQNIVDYIQTEKEKIDRLIATKHEQLKALTEFKSTVISDAVTGKIDVSNISIPEYEHVDDTADDDSDDVEKMETEINEVV</sequence>
<dbReference type="SUPFAM" id="SSF116734">
    <property type="entry name" value="DNA methylase specificity domain"/>
    <property type="match status" value="2"/>
</dbReference>
<dbReference type="PANTHER" id="PTHR43140:SF1">
    <property type="entry name" value="TYPE I RESTRICTION ENZYME ECOKI SPECIFICITY SUBUNIT"/>
    <property type="match status" value="1"/>
</dbReference>
<accession>A0AAW5YZ44</accession>
<evidence type="ECO:0000259" key="5">
    <source>
        <dbReference type="Pfam" id="PF01420"/>
    </source>
</evidence>
<keyword evidence="3" id="KW-0238">DNA-binding</keyword>
<keyword evidence="6" id="KW-0255">Endonuclease</keyword>
<dbReference type="CDD" id="cd16961">
    <property type="entry name" value="RMtype1_S_TRD-CR_like"/>
    <property type="match status" value="1"/>
</dbReference>